<dbReference type="PANTHER" id="PTHR30160">
    <property type="entry name" value="TETRAACYLDISACCHARIDE 4'-KINASE-RELATED"/>
    <property type="match status" value="1"/>
</dbReference>
<keyword evidence="1" id="KW-0328">Glycosyltransferase</keyword>
<reference evidence="3 4" key="1">
    <citation type="submission" date="2020-05" db="EMBL/GenBank/DDBJ databases">
        <title>Complete genome of Desulfobulbus oligotrophicus.</title>
        <authorList>
            <person name="Podar M."/>
        </authorList>
    </citation>
    <scope>NUCLEOTIDE SEQUENCE [LARGE SCALE GENOMIC DNA]</scope>
    <source>
        <strain evidence="3 4">Prop6</strain>
    </source>
</reference>
<evidence type="ECO:0000256" key="1">
    <source>
        <dbReference type="ARBA" id="ARBA00022676"/>
    </source>
</evidence>
<evidence type="ECO:0000313" key="3">
    <source>
        <dbReference type="EMBL" id="QQG65313.1"/>
    </source>
</evidence>
<evidence type="ECO:0000313" key="4">
    <source>
        <dbReference type="Proteomes" id="UP000596092"/>
    </source>
</evidence>
<dbReference type="Pfam" id="PF01075">
    <property type="entry name" value="Glyco_transf_9"/>
    <property type="match status" value="1"/>
</dbReference>
<dbReference type="InterPro" id="IPR051199">
    <property type="entry name" value="LPS_LOS_Heptosyltrfase"/>
</dbReference>
<name>A0A7T6AQ93_9BACT</name>
<dbReference type="Gene3D" id="3.40.50.2000">
    <property type="entry name" value="Glycogen Phosphorylase B"/>
    <property type="match status" value="2"/>
</dbReference>
<dbReference type="KEGG" id="dog:HP555_05260"/>
<dbReference type="EMBL" id="CP054140">
    <property type="protein sequence ID" value="QQG65313.1"/>
    <property type="molecule type" value="Genomic_DNA"/>
</dbReference>
<dbReference type="GO" id="GO:0008713">
    <property type="term" value="F:ADP-heptose-lipopolysaccharide heptosyltransferase activity"/>
    <property type="evidence" value="ECO:0007669"/>
    <property type="project" value="TreeGrafter"/>
</dbReference>
<dbReference type="InterPro" id="IPR002201">
    <property type="entry name" value="Glyco_trans_9"/>
</dbReference>
<dbReference type="Proteomes" id="UP000596092">
    <property type="component" value="Chromosome"/>
</dbReference>
<evidence type="ECO:0000256" key="2">
    <source>
        <dbReference type="ARBA" id="ARBA00022679"/>
    </source>
</evidence>
<dbReference type="GO" id="GO:0005829">
    <property type="term" value="C:cytosol"/>
    <property type="evidence" value="ECO:0007669"/>
    <property type="project" value="TreeGrafter"/>
</dbReference>
<dbReference type="PANTHER" id="PTHR30160:SF1">
    <property type="entry name" value="LIPOPOLYSACCHARIDE 1,2-N-ACETYLGLUCOSAMINETRANSFERASE-RELATED"/>
    <property type="match status" value="1"/>
</dbReference>
<dbReference type="AlphaFoldDB" id="A0A7T6AQ93"/>
<gene>
    <name evidence="3" type="ORF">HP555_05260</name>
</gene>
<proteinExistence type="predicted"/>
<keyword evidence="2 3" id="KW-0808">Transferase</keyword>
<protein>
    <submittedName>
        <fullName evidence="3">Glycosyltransferase family 9 protein</fullName>
    </submittedName>
</protein>
<dbReference type="SUPFAM" id="SSF53756">
    <property type="entry name" value="UDP-Glycosyltransferase/glycogen phosphorylase"/>
    <property type="match status" value="1"/>
</dbReference>
<dbReference type="RefSeq" id="WP_199264135.1">
    <property type="nucleotide sequence ID" value="NZ_CP054140.1"/>
</dbReference>
<sequence length="363" mass="40122">MELDGKRILIIKQSSLGDIIHTLPLVHAVRRQYPLVCIGWIVEQGFAALLERDDAVDVVHPIHIPSTSDPGAGNTAYWRAFAATVSTLQRLRQQFKASPYDLILDLHASFRSGLLGLVNPGGLRIGFKDAKEGNTWFQHRLVNNAAGYQHAVDKNLLFCEQLGCAVAAEDFYLCTDPDDQAKVASFLKEEGILPHDRIVYVNATARWQSKFWFVSRWSELCDRLLAAGVRPVLGGSRADLAYLTEIVESMSGKKAVIAAGRLSLPESIALMKRADVYVGLDTGPMHVAAMVGTPVVALFGPTHPERVGPYGVRHVVMRAEHLDCLCCRKRSCDHQRCMEEITTDSVFAQVMNFIESEGLTRPA</sequence>
<keyword evidence="4" id="KW-1185">Reference proteome</keyword>
<dbReference type="CDD" id="cd03789">
    <property type="entry name" value="GT9_LPS_heptosyltransferase"/>
    <property type="match status" value="1"/>
</dbReference>
<accession>A0A7T6AQ93</accession>
<dbReference type="GO" id="GO:0009244">
    <property type="term" value="P:lipopolysaccharide core region biosynthetic process"/>
    <property type="evidence" value="ECO:0007669"/>
    <property type="project" value="TreeGrafter"/>
</dbReference>
<organism evidence="3 4">
    <name type="scientific">Desulfobulbus oligotrophicus</name>
    <dbReference type="NCBI Taxonomy" id="1909699"/>
    <lineage>
        <taxon>Bacteria</taxon>
        <taxon>Pseudomonadati</taxon>
        <taxon>Thermodesulfobacteriota</taxon>
        <taxon>Desulfobulbia</taxon>
        <taxon>Desulfobulbales</taxon>
        <taxon>Desulfobulbaceae</taxon>
        <taxon>Desulfobulbus</taxon>
    </lineage>
</organism>